<feature type="region of interest" description="Disordered" evidence="1">
    <location>
        <begin position="110"/>
        <end position="143"/>
    </location>
</feature>
<keyword evidence="3" id="KW-1185">Reference proteome</keyword>
<proteinExistence type="predicted"/>
<sequence>MLLTAMHPPSQPPPGHRVTLPDSWARSALPHPSEWTIPLRRVHTIAHPQIQTRPVPRRTLAHPNHIRIGVRSHLEYLNSQPSALHPFDPPPYLSPSMILCSPFLNDPPLSLPSSPSSPSLSHHSISAQQQQHLHRPRLPRCAV</sequence>
<comment type="caution">
    <text evidence="2">The sequence shown here is derived from an EMBL/GenBank/DDBJ whole genome shotgun (WGS) entry which is preliminary data.</text>
</comment>
<dbReference type="AlphaFoldDB" id="A0A9P5Z4D4"/>
<protein>
    <submittedName>
        <fullName evidence="2">Uncharacterized protein</fullName>
    </submittedName>
</protein>
<gene>
    <name evidence="2" type="ORF">BDN70DRAFT_701545</name>
</gene>
<evidence type="ECO:0000313" key="3">
    <source>
        <dbReference type="Proteomes" id="UP000807469"/>
    </source>
</evidence>
<name>A0A9P5Z4D4_9AGAR</name>
<reference evidence="2" key="1">
    <citation type="submission" date="2020-11" db="EMBL/GenBank/DDBJ databases">
        <authorList>
            <consortium name="DOE Joint Genome Institute"/>
            <person name="Ahrendt S."/>
            <person name="Riley R."/>
            <person name="Andreopoulos W."/>
            <person name="Labutti K."/>
            <person name="Pangilinan J."/>
            <person name="Ruiz-Duenas F.J."/>
            <person name="Barrasa J.M."/>
            <person name="Sanchez-Garcia M."/>
            <person name="Camarero S."/>
            <person name="Miyauchi S."/>
            <person name="Serrano A."/>
            <person name="Linde D."/>
            <person name="Babiker R."/>
            <person name="Drula E."/>
            <person name="Ayuso-Fernandez I."/>
            <person name="Pacheco R."/>
            <person name="Padilla G."/>
            <person name="Ferreira P."/>
            <person name="Barriuso J."/>
            <person name="Kellner H."/>
            <person name="Castanera R."/>
            <person name="Alfaro M."/>
            <person name="Ramirez L."/>
            <person name="Pisabarro A.G."/>
            <person name="Kuo A."/>
            <person name="Tritt A."/>
            <person name="Lipzen A."/>
            <person name="He G."/>
            <person name="Yan M."/>
            <person name="Ng V."/>
            <person name="Cullen D."/>
            <person name="Martin F."/>
            <person name="Rosso M.-N."/>
            <person name="Henrissat B."/>
            <person name="Hibbett D."/>
            <person name="Martinez A.T."/>
            <person name="Grigoriev I.V."/>
        </authorList>
    </citation>
    <scope>NUCLEOTIDE SEQUENCE</scope>
    <source>
        <strain evidence="2">CIRM-BRFM 674</strain>
    </source>
</reference>
<evidence type="ECO:0000313" key="2">
    <source>
        <dbReference type="EMBL" id="KAF9479236.1"/>
    </source>
</evidence>
<evidence type="ECO:0000256" key="1">
    <source>
        <dbReference type="SAM" id="MobiDB-lite"/>
    </source>
</evidence>
<feature type="compositionally biased region" description="Basic residues" evidence="1">
    <location>
        <begin position="132"/>
        <end position="143"/>
    </location>
</feature>
<dbReference type="Proteomes" id="UP000807469">
    <property type="component" value="Unassembled WGS sequence"/>
</dbReference>
<feature type="region of interest" description="Disordered" evidence="1">
    <location>
        <begin position="1"/>
        <end position="20"/>
    </location>
</feature>
<dbReference type="EMBL" id="MU155217">
    <property type="protein sequence ID" value="KAF9479236.1"/>
    <property type="molecule type" value="Genomic_DNA"/>
</dbReference>
<organism evidence="2 3">
    <name type="scientific">Pholiota conissans</name>
    <dbReference type="NCBI Taxonomy" id="109636"/>
    <lineage>
        <taxon>Eukaryota</taxon>
        <taxon>Fungi</taxon>
        <taxon>Dikarya</taxon>
        <taxon>Basidiomycota</taxon>
        <taxon>Agaricomycotina</taxon>
        <taxon>Agaricomycetes</taxon>
        <taxon>Agaricomycetidae</taxon>
        <taxon>Agaricales</taxon>
        <taxon>Agaricineae</taxon>
        <taxon>Strophariaceae</taxon>
        <taxon>Pholiota</taxon>
    </lineage>
</organism>
<feature type="compositionally biased region" description="Low complexity" evidence="1">
    <location>
        <begin position="110"/>
        <end position="131"/>
    </location>
</feature>
<accession>A0A9P5Z4D4</accession>